<keyword evidence="5" id="KW-0808">Transferase</keyword>
<dbReference type="UniPathway" id="UPA00275"/>
<dbReference type="PANTHER" id="PTHR21058">
    <property type="entry name" value="6,7-DIMETHYL-8-RIBITYLLUMAZINE SYNTHASE DMRL SYNTHASE LUMAZINE SYNTHASE"/>
    <property type="match status" value="1"/>
</dbReference>
<dbReference type="AlphaFoldDB" id="A0A520MVK3"/>
<dbReference type="GO" id="GO:0009349">
    <property type="term" value="C:riboflavin synthase complex"/>
    <property type="evidence" value="ECO:0007669"/>
    <property type="project" value="InterPro"/>
</dbReference>
<dbReference type="PANTHER" id="PTHR21058:SF0">
    <property type="entry name" value="6,7-DIMETHYL-8-RIBITYLLUMAZINE SYNTHASE"/>
    <property type="match status" value="1"/>
</dbReference>
<evidence type="ECO:0000256" key="1">
    <source>
        <dbReference type="ARBA" id="ARBA00004917"/>
    </source>
</evidence>
<dbReference type="InterPro" id="IPR036467">
    <property type="entry name" value="LS/RS_sf"/>
</dbReference>
<keyword evidence="4" id="KW-0686">Riboflavin biosynthesis</keyword>
<organism evidence="7 8">
    <name type="scientific">SAR86 cluster bacterium</name>
    <dbReference type="NCBI Taxonomy" id="2030880"/>
    <lineage>
        <taxon>Bacteria</taxon>
        <taxon>Pseudomonadati</taxon>
        <taxon>Pseudomonadota</taxon>
        <taxon>Gammaproteobacteria</taxon>
        <taxon>SAR86 cluster</taxon>
    </lineage>
</organism>
<evidence type="ECO:0000313" key="8">
    <source>
        <dbReference type="Proteomes" id="UP000315498"/>
    </source>
</evidence>
<sequence>MNKILIVHTSWYEEYISKMINISEEILVQKFECHKAKAPGAIELAALARNKMIKEEYIGILFLGIIIRGQTSHYDLITNETFRSIGVLAENFSNISIINNVICVENENQLNERIVKNTTNNSNSLISLVNEKSS</sequence>
<evidence type="ECO:0000256" key="5">
    <source>
        <dbReference type="ARBA" id="ARBA00022679"/>
    </source>
</evidence>
<proteinExistence type="inferred from homology"/>
<dbReference type="InterPro" id="IPR034964">
    <property type="entry name" value="LS"/>
</dbReference>
<comment type="similarity">
    <text evidence="2">Belongs to the DMRL synthase family.</text>
</comment>
<dbReference type="EMBL" id="SHBG01000008">
    <property type="protein sequence ID" value="RZO25243.1"/>
    <property type="molecule type" value="Genomic_DNA"/>
</dbReference>
<dbReference type="Gene3D" id="3.40.50.960">
    <property type="entry name" value="Lumazine/riboflavin synthase"/>
    <property type="match status" value="1"/>
</dbReference>
<dbReference type="EC" id="2.5.1.78" evidence="3"/>
<protein>
    <recommendedName>
        <fullName evidence="3">6,7-dimethyl-8-ribityllumazine synthase</fullName>
        <ecNumber evidence="3">2.5.1.78</ecNumber>
    </recommendedName>
</protein>
<evidence type="ECO:0000256" key="6">
    <source>
        <dbReference type="ARBA" id="ARBA00048785"/>
    </source>
</evidence>
<evidence type="ECO:0000256" key="2">
    <source>
        <dbReference type="ARBA" id="ARBA00007424"/>
    </source>
</evidence>
<dbReference type="GO" id="GO:0000906">
    <property type="term" value="F:6,7-dimethyl-8-ribityllumazine synthase activity"/>
    <property type="evidence" value="ECO:0007669"/>
    <property type="project" value="UniProtKB-EC"/>
</dbReference>
<dbReference type="SUPFAM" id="SSF52121">
    <property type="entry name" value="Lumazine synthase"/>
    <property type="match status" value="1"/>
</dbReference>
<dbReference type="Pfam" id="PF00885">
    <property type="entry name" value="DMRL_synthase"/>
    <property type="match status" value="1"/>
</dbReference>
<evidence type="ECO:0000256" key="3">
    <source>
        <dbReference type="ARBA" id="ARBA00012664"/>
    </source>
</evidence>
<comment type="caution">
    <text evidence="7">The sequence shown here is derived from an EMBL/GenBank/DDBJ whole genome shotgun (WGS) entry which is preliminary data.</text>
</comment>
<comment type="pathway">
    <text evidence="1">Cofactor biosynthesis; riboflavin biosynthesis; riboflavin from 2-hydroxy-3-oxobutyl phosphate and 5-amino-6-(D-ribitylamino)uracil: step 1/2.</text>
</comment>
<dbReference type="InterPro" id="IPR002180">
    <property type="entry name" value="LS/RS"/>
</dbReference>
<accession>A0A520MVK3</accession>
<comment type="catalytic activity">
    <reaction evidence="6">
        <text>(2S)-2-hydroxy-3-oxobutyl phosphate + 5-amino-6-(D-ribitylamino)uracil = 6,7-dimethyl-8-(1-D-ribityl)lumazine + phosphate + 2 H2O + H(+)</text>
        <dbReference type="Rhea" id="RHEA:26152"/>
        <dbReference type="ChEBI" id="CHEBI:15377"/>
        <dbReference type="ChEBI" id="CHEBI:15378"/>
        <dbReference type="ChEBI" id="CHEBI:15934"/>
        <dbReference type="ChEBI" id="CHEBI:43474"/>
        <dbReference type="ChEBI" id="CHEBI:58201"/>
        <dbReference type="ChEBI" id="CHEBI:58830"/>
        <dbReference type="EC" id="2.5.1.78"/>
    </reaction>
</comment>
<dbReference type="Proteomes" id="UP000315498">
    <property type="component" value="Unassembled WGS sequence"/>
</dbReference>
<reference evidence="7 8" key="1">
    <citation type="submission" date="2019-02" db="EMBL/GenBank/DDBJ databases">
        <title>Prokaryotic population dynamics and viral predation in marine succession experiment using metagenomics: the confinement effect.</title>
        <authorList>
            <person name="Haro-Moreno J.M."/>
            <person name="Rodriguez-Valera F."/>
            <person name="Lopez-Perez M."/>
        </authorList>
    </citation>
    <scope>NUCLEOTIDE SEQUENCE [LARGE SCALE GENOMIC DNA]</scope>
    <source>
        <strain evidence="7">MED-G161</strain>
    </source>
</reference>
<evidence type="ECO:0000256" key="4">
    <source>
        <dbReference type="ARBA" id="ARBA00022619"/>
    </source>
</evidence>
<gene>
    <name evidence="7" type="ORF">EVA94_01395</name>
</gene>
<name>A0A520MVK3_9GAMM</name>
<evidence type="ECO:0000313" key="7">
    <source>
        <dbReference type="EMBL" id="RZO25243.1"/>
    </source>
</evidence>
<dbReference type="GO" id="GO:0009231">
    <property type="term" value="P:riboflavin biosynthetic process"/>
    <property type="evidence" value="ECO:0007669"/>
    <property type="project" value="UniProtKB-UniPathway"/>
</dbReference>